<dbReference type="AlphaFoldDB" id="A0A937D4F6"/>
<reference evidence="8" key="1">
    <citation type="submission" date="2021-01" db="EMBL/GenBank/DDBJ databases">
        <title>Microvirga sp.</title>
        <authorList>
            <person name="Kim M.K."/>
        </authorList>
    </citation>
    <scope>NUCLEOTIDE SEQUENCE</scope>
    <source>
        <strain evidence="8">5420S-16</strain>
    </source>
</reference>
<evidence type="ECO:0000256" key="7">
    <source>
        <dbReference type="SAM" id="MobiDB-lite"/>
    </source>
</evidence>
<name>A0A937D4F6_9HYPH</name>
<evidence type="ECO:0000313" key="9">
    <source>
        <dbReference type="Proteomes" id="UP000605848"/>
    </source>
</evidence>
<keyword evidence="2" id="KW-0732">Signal</keyword>
<protein>
    <recommendedName>
        <fullName evidence="10">Lipoprotein</fullName>
    </recommendedName>
</protein>
<dbReference type="EMBL" id="JAEQMY010000085">
    <property type="protein sequence ID" value="MBL0407475.1"/>
    <property type="molecule type" value="Genomic_DNA"/>
</dbReference>
<dbReference type="InterPro" id="IPR032831">
    <property type="entry name" value="LptM_cons"/>
</dbReference>
<keyword evidence="4" id="KW-0564">Palmitate</keyword>
<dbReference type="Proteomes" id="UP000605848">
    <property type="component" value="Unassembled WGS sequence"/>
</dbReference>
<evidence type="ECO:0000256" key="5">
    <source>
        <dbReference type="ARBA" id="ARBA00023237"/>
    </source>
</evidence>
<evidence type="ECO:0000256" key="2">
    <source>
        <dbReference type="ARBA" id="ARBA00022729"/>
    </source>
</evidence>
<sequence length="83" mass="8403">MSSSLTFPRIALVAGLLVLGLSACGRRGALEPPPNASAPAAETQQQATTSDATLPSPVGTPRSGSPNRGPTVPNKPFILDPLL</sequence>
<evidence type="ECO:0000256" key="6">
    <source>
        <dbReference type="ARBA" id="ARBA00023288"/>
    </source>
</evidence>
<comment type="caution">
    <text evidence="8">The sequence shown here is derived from an EMBL/GenBank/DDBJ whole genome shotgun (WGS) entry which is preliminary data.</text>
</comment>
<feature type="region of interest" description="Disordered" evidence="7">
    <location>
        <begin position="27"/>
        <end position="83"/>
    </location>
</feature>
<proteinExistence type="predicted"/>
<accession>A0A937D4F6</accession>
<evidence type="ECO:0000256" key="4">
    <source>
        <dbReference type="ARBA" id="ARBA00023139"/>
    </source>
</evidence>
<evidence type="ECO:0000313" key="8">
    <source>
        <dbReference type="EMBL" id="MBL0407475.1"/>
    </source>
</evidence>
<keyword evidence="5" id="KW-0998">Cell outer membrane</keyword>
<gene>
    <name evidence="8" type="ORF">JKG68_26520</name>
</gene>
<organism evidence="8 9">
    <name type="scientific">Microvirga aerilata</name>
    <dbReference type="NCBI Taxonomy" id="670292"/>
    <lineage>
        <taxon>Bacteria</taxon>
        <taxon>Pseudomonadati</taxon>
        <taxon>Pseudomonadota</taxon>
        <taxon>Alphaproteobacteria</taxon>
        <taxon>Hyphomicrobiales</taxon>
        <taxon>Methylobacteriaceae</taxon>
        <taxon>Microvirga</taxon>
    </lineage>
</organism>
<keyword evidence="9" id="KW-1185">Reference proteome</keyword>
<feature type="compositionally biased region" description="Low complexity" evidence="7">
    <location>
        <begin position="37"/>
        <end position="53"/>
    </location>
</feature>
<evidence type="ECO:0000256" key="1">
    <source>
        <dbReference type="ARBA" id="ARBA00004459"/>
    </source>
</evidence>
<evidence type="ECO:0000256" key="3">
    <source>
        <dbReference type="ARBA" id="ARBA00023136"/>
    </source>
</evidence>
<keyword evidence="3" id="KW-0472">Membrane</keyword>
<evidence type="ECO:0008006" key="10">
    <source>
        <dbReference type="Google" id="ProtNLM"/>
    </source>
</evidence>
<keyword evidence="6" id="KW-0449">Lipoprotein</keyword>
<comment type="subcellular location">
    <subcellularLocation>
        <location evidence="1">Cell outer membrane</location>
        <topology evidence="1">Lipid-anchor</topology>
    </subcellularLocation>
</comment>
<dbReference type="NCBIfam" id="NF047847">
    <property type="entry name" value="SS_mature_LptM"/>
    <property type="match status" value="1"/>
</dbReference>